<evidence type="ECO:0000256" key="3">
    <source>
        <dbReference type="ARBA" id="ARBA00012687"/>
    </source>
</evidence>
<sequence length="400" mass="44583">MTKTVENQAILQTSPTVNGLIPQQPPVFGLVVGEHSGDTLGAGLMSSLMSVYPNAKFIGIGGPKMQALGFDSLFDMEELSVMGIFEVLGRLKRLFHVKDCLATEFINNRPDVFIGIDAPDFNLRLERQLKKAGIKTVHYVSPSVWAWREKRIFTIEAATDMVLSLLPFEKDFYDKYEVPCTFVGHPLADDIPFYSDKGEARQALGLPLDKKILALMPGSRGGELSRLTEPFLLSAVQLLAQDPQLHFVVPMISDKRTDQFSQLKEKIAPNLAVTIITNKTQQVMAASDCLLMASGTVTLEAALVKRPMVICYKFNAFTYHMFKGLVKLEWFSLPNLLTQKALVPELLQGKVSVDNIVPLVKERLYQDQTSLEDEYMKIHLALKQNASQEAAKAVMDLMSK</sequence>
<dbReference type="RefSeq" id="WP_146798539.1">
    <property type="nucleotide sequence ID" value="NZ_VOLP01000006.1"/>
</dbReference>
<evidence type="ECO:0000256" key="8">
    <source>
        <dbReference type="ARBA" id="ARBA00022679"/>
    </source>
</evidence>
<evidence type="ECO:0000256" key="1">
    <source>
        <dbReference type="ARBA" id="ARBA00002056"/>
    </source>
</evidence>
<accession>A0A5C6QRU7</accession>
<name>A0A5C6QRU7_9GAMM</name>
<dbReference type="GO" id="GO:0016020">
    <property type="term" value="C:membrane"/>
    <property type="evidence" value="ECO:0007669"/>
    <property type="project" value="GOC"/>
</dbReference>
<dbReference type="AlphaFoldDB" id="A0A5C6QRU7"/>
<protein>
    <recommendedName>
        <fullName evidence="4 11">Lipid-A-disaccharide synthase</fullName>
        <ecNumber evidence="3 11">2.4.1.182</ecNumber>
    </recommendedName>
</protein>
<dbReference type="EC" id="2.4.1.182" evidence="3 11"/>
<dbReference type="PANTHER" id="PTHR30372:SF4">
    <property type="entry name" value="LIPID-A-DISACCHARIDE SYNTHASE, MITOCHONDRIAL-RELATED"/>
    <property type="match status" value="1"/>
</dbReference>
<comment type="pathway">
    <text evidence="11">Bacterial outer membrane biogenesis; LPS lipid A biosynthesis.</text>
</comment>
<evidence type="ECO:0000313" key="14">
    <source>
        <dbReference type="Proteomes" id="UP000321525"/>
    </source>
</evidence>
<keyword evidence="14" id="KW-1185">Reference proteome</keyword>
<dbReference type="EMBL" id="VOLR01000005">
    <property type="protein sequence ID" value="TWX61950.1"/>
    <property type="molecule type" value="Genomic_DNA"/>
</dbReference>
<keyword evidence="6 11" id="KW-0441">Lipid A biosynthesis</keyword>
<dbReference type="NCBIfam" id="TIGR00215">
    <property type="entry name" value="lpxB"/>
    <property type="match status" value="1"/>
</dbReference>
<evidence type="ECO:0000313" key="12">
    <source>
        <dbReference type="EMBL" id="TWX61950.1"/>
    </source>
</evidence>
<comment type="caution">
    <text evidence="13">The sequence shown here is derived from an EMBL/GenBank/DDBJ whole genome shotgun (WGS) entry which is preliminary data.</text>
</comment>
<dbReference type="PANTHER" id="PTHR30372">
    <property type="entry name" value="LIPID-A-DISACCHARIDE SYNTHASE"/>
    <property type="match status" value="1"/>
</dbReference>
<reference evidence="13 15" key="1">
    <citation type="submission" date="2019-07" db="EMBL/GenBank/DDBJ databases">
        <title>Genomes of sea-ice associated Colwellia species.</title>
        <authorList>
            <person name="Bowman J.P."/>
        </authorList>
    </citation>
    <scope>NUCLEOTIDE SEQUENCE [LARGE SCALE GENOMIC DNA]</scope>
    <source>
        <strain evidence="12 14">ACAM 607</strain>
        <strain evidence="13 15">IC036</strain>
    </source>
</reference>
<dbReference type="EMBL" id="VOLQ01000003">
    <property type="protein sequence ID" value="TWX71282.1"/>
    <property type="molecule type" value="Genomic_DNA"/>
</dbReference>
<keyword evidence="7 11" id="KW-0328">Glycosyltransferase</keyword>
<dbReference type="OrthoDB" id="9801642at2"/>
<evidence type="ECO:0000256" key="2">
    <source>
        <dbReference type="ARBA" id="ARBA00007868"/>
    </source>
</evidence>
<dbReference type="UniPathway" id="UPA00973"/>
<evidence type="ECO:0000256" key="4">
    <source>
        <dbReference type="ARBA" id="ARBA00020902"/>
    </source>
</evidence>
<proteinExistence type="inferred from homology"/>
<gene>
    <name evidence="11" type="primary">lpxB</name>
    <name evidence="12" type="ORF">ESZ26_04890</name>
    <name evidence="13" type="ORF">ESZ27_02470</name>
</gene>
<evidence type="ECO:0000313" key="13">
    <source>
        <dbReference type="EMBL" id="TWX71282.1"/>
    </source>
</evidence>
<comment type="similarity">
    <text evidence="2 11">Belongs to the LpxB family.</text>
</comment>
<dbReference type="Pfam" id="PF02684">
    <property type="entry name" value="LpxB"/>
    <property type="match status" value="1"/>
</dbReference>
<dbReference type="GO" id="GO:0009245">
    <property type="term" value="P:lipid A biosynthetic process"/>
    <property type="evidence" value="ECO:0007669"/>
    <property type="project" value="UniProtKB-UniRule"/>
</dbReference>
<keyword evidence="8 11" id="KW-0808">Transferase</keyword>
<comment type="catalytic activity">
    <reaction evidence="10 11">
        <text>a lipid X + a UDP-2-N,3-O-bis[(3R)-3-hydroxyacyl]-alpha-D-glucosamine = a lipid A disaccharide + UDP + H(+)</text>
        <dbReference type="Rhea" id="RHEA:67828"/>
        <dbReference type="ChEBI" id="CHEBI:15378"/>
        <dbReference type="ChEBI" id="CHEBI:58223"/>
        <dbReference type="ChEBI" id="CHEBI:137748"/>
        <dbReference type="ChEBI" id="CHEBI:176338"/>
        <dbReference type="ChEBI" id="CHEBI:176343"/>
        <dbReference type="EC" id="2.4.1.182"/>
    </reaction>
</comment>
<dbReference type="Proteomes" id="UP000321917">
    <property type="component" value="Unassembled WGS sequence"/>
</dbReference>
<dbReference type="GO" id="GO:0008915">
    <property type="term" value="F:lipid-A-disaccharide synthase activity"/>
    <property type="evidence" value="ECO:0007669"/>
    <property type="project" value="UniProtKB-UniRule"/>
</dbReference>
<evidence type="ECO:0000256" key="7">
    <source>
        <dbReference type="ARBA" id="ARBA00022676"/>
    </source>
</evidence>
<dbReference type="Proteomes" id="UP000321525">
    <property type="component" value="Unassembled WGS sequence"/>
</dbReference>
<organism evidence="13 15">
    <name type="scientific">Colwellia hornerae</name>
    <dbReference type="NCBI Taxonomy" id="89402"/>
    <lineage>
        <taxon>Bacteria</taxon>
        <taxon>Pseudomonadati</taxon>
        <taxon>Pseudomonadota</taxon>
        <taxon>Gammaproteobacteria</taxon>
        <taxon>Alteromonadales</taxon>
        <taxon>Colwelliaceae</taxon>
        <taxon>Colwellia</taxon>
    </lineage>
</organism>
<dbReference type="InterPro" id="IPR003835">
    <property type="entry name" value="Glyco_trans_19"/>
</dbReference>
<evidence type="ECO:0000256" key="9">
    <source>
        <dbReference type="ARBA" id="ARBA00023098"/>
    </source>
</evidence>
<evidence type="ECO:0000256" key="10">
    <source>
        <dbReference type="ARBA" id="ARBA00048975"/>
    </source>
</evidence>
<evidence type="ECO:0000256" key="11">
    <source>
        <dbReference type="HAMAP-Rule" id="MF_00392"/>
    </source>
</evidence>
<keyword evidence="9 11" id="KW-0443">Lipid metabolism</keyword>
<evidence type="ECO:0000256" key="6">
    <source>
        <dbReference type="ARBA" id="ARBA00022556"/>
    </source>
</evidence>
<evidence type="ECO:0000256" key="5">
    <source>
        <dbReference type="ARBA" id="ARBA00022516"/>
    </source>
</evidence>
<dbReference type="GO" id="GO:0005543">
    <property type="term" value="F:phospholipid binding"/>
    <property type="evidence" value="ECO:0007669"/>
    <property type="project" value="TreeGrafter"/>
</dbReference>
<dbReference type="SUPFAM" id="SSF53756">
    <property type="entry name" value="UDP-Glycosyltransferase/glycogen phosphorylase"/>
    <property type="match status" value="1"/>
</dbReference>
<comment type="function">
    <text evidence="1 11">Condensation of UDP-2,3-diacylglucosamine and 2,3-diacylglucosamine-1-phosphate to form lipid A disaccharide, a precursor of lipid A, a phosphorylated glycolipid that anchors the lipopolysaccharide to the outer membrane of the cell.</text>
</comment>
<dbReference type="Gene3D" id="3.40.50.2000">
    <property type="entry name" value="Glycogen Phosphorylase B"/>
    <property type="match status" value="1"/>
</dbReference>
<dbReference type="HAMAP" id="MF_00392">
    <property type="entry name" value="LpxB"/>
    <property type="match status" value="1"/>
</dbReference>
<keyword evidence="5 11" id="KW-0444">Lipid biosynthesis</keyword>
<evidence type="ECO:0000313" key="15">
    <source>
        <dbReference type="Proteomes" id="UP000321917"/>
    </source>
</evidence>